<feature type="domain" description="HTH luxR-type" evidence="4">
    <location>
        <begin position="226"/>
        <end position="291"/>
    </location>
</feature>
<dbReference type="EMBL" id="WBMO01000001">
    <property type="protein sequence ID" value="MDV2477120.1"/>
    <property type="molecule type" value="Genomic_DNA"/>
</dbReference>
<sequence length="291" mass="31236">MQVADTTRTTELGRRLVDLLDRKNAIDAIRTAEIGTIAADIARGVQSLDDAASSSELMRRACERIAELCPATRVVLSHVTGHRIVPVISYSTEFGSAPSLPAPFDVAPGSAEAHALATNGVTSRVTEPNELRKILGSNGFAIAPVAVDGEVAMLVHVDTPLDGPRGHALGVFTEVLGGCLERVGLESRREHQDLLVRQTARRWGSDIDFDTATSPDAAHTEHLDTAQHLLDPLTDRETEVVRLVLTGASNAAIAAELVITVDTVKSHVKRILRKLGVTNRSELIAKYRPTS</sequence>
<keyword evidence="2" id="KW-0238">DNA-binding</keyword>
<dbReference type="PROSITE" id="PS50043">
    <property type="entry name" value="HTH_LUXR_2"/>
    <property type="match status" value="1"/>
</dbReference>
<evidence type="ECO:0000313" key="6">
    <source>
        <dbReference type="Proteomes" id="UP001275440"/>
    </source>
</evidence>
<dbReference type="Pfam" id="PF00196">
    <property type="entry name" value="GerE"/>
    <property type="match status" value="1"/>
</dbReference>
<keyword evidence="3" id="KW-0804">Transcription</keyword>
<gene>
    <name evidence="5" type="ORF">F8M49_20530</name>
</gene>
<dbReference type="SUPFAM" id="SSF46894">
    <property type="entry name" value="C-terminal effector domain of the bipartite response regulators"/>
    <property type="match status" value="1"/>
</dbReference>
<evidence type="ECO:0000313" key="5">
    <source>
        <dbReference type="EMBL" id="MDV2477120.1"/>
    </source>
</evidence>
<accession>A0ABU3WSX9</accession>
<organism evidence="5 6">
    <name type="scientific">Rhodococcus zopfii</name>
    <dbReference type="NCBI Taxonomy" id="43772"/>
    <lineage>
        <taxon>Bacteria</taxon>
        <taxon>Bacillati</taxon>
        <taxon>Actinomycetota</taxon>
        <taxon>Actinomycetes</taxon>
        <taxon>Mycobacteriales</taxon>
        <taxon>Nocardiaceae</taxon>
        <taxon>Rhodococcus</taxon>
    </lineage>
</organism>
<dbReference type="InterPro" id="IPR016032">
    <property type="entry name" value="Sig_transdc_resp-reg_C-effctor"/>
</dbReference>
<evidence type="ECO:0000259" key="4">
    <source>
        <dbReference type="PROSITE" id="PS50043"/>
    </source>
</evidence>
<keyword evidence="6" id="KW-1185">Reference proteome</keyword>
<comment type="caution">
    <text evidence="5">The sequence shown here is derived from an EMBL/GenBank/DDBJ whole genome shotgun (WGS) entry which is preliminary data.</text>
</comment>
<dbReference type="PROSITE" id="PS00622">
    <property type="entry name" value="HTH_LUXR_1"/>
    <property type="match status" value="1"/>
</dbReference>
<evidence type="ECO:0000256" key="2">
    <source>
        <dbReference type="ARBA" id="ARBA00023125"/>
    </source>
</evidence>
<dbReference type="Gene3D" id="1.10.10.10">
    <property type="entry name" value="Winged helix-like DNA-binding domain superfamily/Winged helix DNA-binding domain"/>
    <property type="match status" value="1"/>
</dbReference>
<dbReference type="Proteomes" id="UP001275440">
    <property type="component" value="Unassembled WGS sequence"/>
</dbReference>
<name>A0ABU3WSX9_9NOCA</name>
<dbReference type="PANTHER" id="PTHR44688:SF16">
    <property type="entry name" value="DNA-BINDING TRANSCRIPTIONAL ACTIVATOR DEVR_DOSR"/>
    <property type="match status" value="1"/>
</dbReference>
<proteinExistence type="predicted"/>
<reference evidence="5 6" key="1">
    <citation type="submission" date="2019-10" db="EMBL/GenBank/DDBJ databases">
        <title>Draft Genome Assembly of Rhodococcus zopfii DSM44189.</title>
        <authorList>
            <person name="Sutton J.M."/>
            <person name="Akob D.M."/>
            <person name="Bushman T.J."/>
        </authorList>
    </citation>
    <scope>NUCLEOTIDE SEQUENCE [LARGE SCALE GENOMIC DNA]</scope>
    <source>
        <strain evidence="5 6">DSM 44189</strain>
    </source>
</reference>
<dbReference type="PANTHER" id="PTHR44688">
    <property type="entry name" value="DNA-BINDING TRANSCRIPTIONAL ACTIVATOR DEVR_DOSR"/>
    <property type="match status" value="1"/>
</dbReference>
<dbReference type="SMART" id="SM00421">
    <property type="entry name" value="HTH_LUXR"/>
    <property type="match status" value="1"/>
</dbReference>
<dbReference type="CDD" id="cd06170">
    <property type="entry name" value="LuxR_C_like"/>
    <property type="match status" value="1"/>
</dbReference>
<keyword evidence="1" id="KW-0805">Transcription regulation</keyword>
<dbReference type="PRINTS" id="PR00038">
    <property type="entry name" value="HTHLUXR"/>
</dbReference>
<dbReference type="InterPro" id="IPR036388">
    <property type="entry name" value="WH-like_DNA-bd_sf"/>
</dbReference>
<dbReference type="InterPro" id="IPR000792">
    <property type="entry name" value="Tscrpt_reg_LuxR_C"/>
</dbReference>
<evidence type="ECO:0000256" key="3">
    <source>
        <dbReference type="ARBA" id="ARBA00023163"/>
    </source>
</evidence>
<evidence type="ECO:0000256" key="1">
    <source>
        <dbReference type="ARBA" id="ARBA00023015"/>
    </source>
</evidence>
<protein>
    <submittedName>
        <fullName evidence="5">Helix-turn-helix transcriptional regulator</fullName>
    </submittedName>
</protein>